<feature type="transmembrane region" description="Helical" evidence="2">
    <location>
        <begin position="182"/>
        <end position="202"/>
    </location>
</feature>
<keyword evidence="3" id="KW-0732">Signal</keyword>
<feature type="signal peptide" evidence="3">
    <location>
        <begin position="1"/>
        <end position="16"/>
    </location>
</feature>
<dbReference type="Pfam" id="PF07898">
    <property type="entry name" value="DUF1676"/>
    <property type="match status" value="1"/>
</dbReference>
<keyword evidence="2" id="KW-1133">Transmembrane helix</keyword>
<keyword evidence="2" id="KW-0472">Membrane</keyword>
<sequence length="282" mass="30917">MILPILLLAYSLSCSAVNIQDNEVDTSRSINSGEELLSAVYNDCIDTDKDVSAMSCLRVKVLAYLDSVMGAVDARSLDESDVDSLDSMILTRVTRYLKTHQFKVHLPEFLFQEAVLTFRPGRSLTDFQIDFPKLEDEDRAISEARGMLKKKLLLPLLLLVKLKLKALMPIFVAIIGVKALKALILSKLAILLVAGFLIMQLCKKNGMAMPMMPMTVEPAGPTPYGAPAMGASTPSSSYEPSWDTSASSGGPYSRVYDPHQIAYSGYYSQQQTQSGQSQTSQS</sequence>
<evidence type="ECO:0000256" key="3">
    <source>
        <dbReference type="SAM" id="SignalP"/>
    </source>
</evidence>
<name>A0AAD8E5A2_DIPPU</name>
<dbReference type="EMBL" id="JASPKZ010009377">
    <property type="protein sequence ID" value="KAJ9577062.1"/>
    <property type="molecule type" value="Genomic_DNA"/>
</dbReference>
<evidence type="ECO:0000256" key="1">
    <source>
        <dbReference type="SAM" id="MobiDB-lite"/>
    </source>
</evidence>
<dbReference type="InterPro" id="IPR012464">
    <property type="entry name" value="DUF1676"/>
</dbReference>
<protein>
    <recommendedName>
        <fullName evidence="6">Osiris 20</fullName>
    </recommendedName>
</protein>
<evidence type="ECO:0000313" key="4">
    <source>
        <dbReference type="EMBL" id="KAJ9577062.1"/>
    </source>
</evidence>
<proteinExistence type="predicted"/>
<gene>
    <name evidence="4" type="ORF">L9F63_006342</name>
</gene>
<reference evidence="4" key="2">
    <citation type="submission" date="2023-05" db="EMBL/GenBank/DDBJ databases">
        <authorList>
            <person name="Fouks B."/>
        </authorList>
    </citation>
    <scope>NUCLEOTIDE SEQUENCE</scope>
    <source>
        <strain evidence="4">Stay&amp;Tobe</strain>
        <tissue evidence="4">Testes</tissue>
    </source>
</reference>
<evidence type="ECO:0000256" key="2">
    <source>
        <dbReference type="SAM" id="Phobius"/>
    </source>
</evidence>
<feature type="chain" id="PRO_5042294706" description="Osiris 20" evidence="3">
    <location>
        <begin position="17"/>
        <end position="282"/>
    </location>
</feature>
<dbReference type="Proteomes" id="UP001233999">
    <property type="component" value="Unassembled WGS sequence"/>
</dbReference>
<reference evidence="4" key="1">
    <citation type="journal article" date="2023" name="IScience">
        <title>Live-bearing cockroach genome reveals convergent evolutionary mechanisms linked to viviparity in insects and beyond.</title>
        <authorList>
            <person name="Fouks B."/>
            <person name="Harrison M.C."/>
            <person name="Mikhailova A.A."/>
            <person name="Marchal E."/>
            <person name="English S."/>
            <person name="Carruthers M."/>
            <person name="Jennings E.C."/>
            <person name="Chiamaka E.L."/>
            <person name="Frigard R.A."/>
            <person name="Pippel M."/>
            <person name="Attardo G.M."/>
            <person name="Benoit J.B."/>
            <person name="Bornberg-Bauer E."/>
            <person name="Tobe S.S."/>
        </authorList>
    </citation>
    <scope>NUCLEOTIDE SEQUENCE</scope>
    <source>
        <strain evidence="4">Stay&amp;Tobe</strain>
    </source>
</reference>
<comment type="caution">
    <text evidence="4">The sequence shown here is derived from an EMBL/GenBank/DDBJ whole genome shotgun (WGS) entry which is preliminary data.</text>
</comment>
<evidence type="ECO:0000313" key="5">
    <source>
        <dbReference type="Proteomes" id="UP001233999"/>
    </source>
</evidence>
<keyword evidence="5" id="KW-1185">Reference proteome</keyword>
<organism evidence="4 5">
    <name type="scientific">Diploptera punctata</name>
    <name type="common">Pacific beetle cockroach</name>
    <dbReference type="NCBI Taxonomy" id="6984"/>
    <lineage>
        <taxon>Eukaryota</taxon>
        <taxon>Metazoa</taxon>
        <taxon>Ecdysozoa</taxon>
        <taxon>Arthropoda</taxon>
        <taxon>Hexapoda</taxon>
        <taxon>Insecta</taxon>
        <taxon>Pterygota</taxon>
        <taxon>Neoptera</taxon>
        <taxon>Polyneoptera</taxon>
        <taxon>Dictyoptera</taxon>
        <taxon>Blattodea</taxon>
        <taxon>Blaberoidea</taxon>
        <taxon>Blaberidae</taxon>
        <taxon>Diplopterinae</taxon>
        <taxon>Diploptera</taxon>
    </lineage>
</organism>
<dbReference type="GO" id="GO:0016020">
    <property type="term" value="C:membrane"/>
    <property type="evidence" value="ECO:0007669"/>
    <property type="project" value="TreeGrafter"/>
</dbReference>
<evidence type="ECO:0008006" key="6">
    <source>
        <dbReference type="Google" id="ProtNLM"/>
    </source>
</evidence>
<dbReference type="PANTHER" id="PTHR21879">
    <property type="entry name" value="FI03362P-RELATED-RELATED"/>
    <property type="match status" value="1"/>
</dbReference>
<feature type="region of interest" description="Disordered" evidence="1">
    <location>
        <begin position="227"/>
        <end position="253"/>
    </location>
</feature>
<feature type="compositionally biased region" description="Polar residues" evidence="1">
    <location>
        <begin position="232"/>
        <end position="250"/>
    </location>
</feature>
<keyword evidence="2" id="KW-0812">Transmembrane</keyword>
<accession>A0AAD8E5A2</accession>
<dbReference type="AlphaFoldDB" id="A0AAD8E5A2"/>
<dbReference type="PANTHER" id="PTHR21879:SF2">
    <property type="entry name" value="OSIRIS 20"/>
    <property type="match status" value="1"/>
</dbReference>
<feature type="transmembrane region" description="Helical" evidence="2">
    <location>
        <begin position="152"/>
        <end position="176"/>
    </location>
</feature>